<comment type="cofactor">
    <cofactor evidence="1">
        <name>Zn(2+)</name>
        <dbReference type="ChEBI" id="CHEBI:29105"/>
    </cofactor>
</comment>
<dbReference type="SUPFAM" id="SSF51556">
    <property type="entry name" value="Metallo-dependent hydrolases"/>
    <property type="match status" value="1"/>
</dbReference>
<dbReference type="AlphaFoldDB" id="A0A4U5MKE6"/>
<dbReference type="GO" id="GO:0005829">
    <property type="term" value="C:cytosol"/>
    <property type="evidence" value="ECO:0007669"/>
    <property type="project" value="TreeGrafter"/>
</dbReference>
<sequence>MDLCSKTLFAPKAWLRGQLVKNVRFVIDSEGKFEAVETGVEAKDGDLKLEKKLIIPGFINCHSHAFHKQMRGSSGIGSKSKTNFWKWRNSMYQIVENITFDKLYEYCYETFTEMLMAGITTVGEFHYVHHGNQRFDLDEAVIKAAEDTGIRLVLIETLYCRSGFTEDPLKPAQKRFASDLSEFQDQVEYLIDLVQDKPNITIAVAAHSLRAVNPNIVKEMWQWVKKQNVAFHIHIEEQPKELEDCVEALGATPNEVVLRQNPDLSELWTLVHCTYTTRSVMARLASNRANICVCPLTEGFLGDGIPDLTENDQICLGTDCNNRISFVEEMRWLAYCQNMVKNKRNHANLDAGQLLKIATQNGAKSLALDKVTGDLTSGMAADFVVLDLETATFKR</sequence>
<dbReference type="InterPro" id="IPR011059">
    <property type="entry name" value="Metal-dep_hydrolase_composite"/>
</dbReference>
<reference evidence="6 7" key="2">
    <citation type="journal article" date="2019" name="G3 (Bethesda)">
        <title>Hybrid Assembly of the Genome of the Entomopathogenic Nematode Steinernema carpocapsae Identifies the X-Chromosome.</title>
        <authorList>
            <person name="Serra L."/>
            <person name="Macchietto M."/>
            <person name="Macias-Munoz A."/>
            <person name="McGill C.J."/>
            <person name="Rodriguez I.M."/>
            <person name="Rodriguez B."/>
            <person name="Murad R."/>
            <person name="Mortazavi A."/>
        </authorList>
    </citation>
    <scope>NUCLEOTIDE SEQUENCE [LARGE SCALE GENOMIC DNA]</scope>
    <source>
        <strain evidence="6 7">ALL</strain>
    </source>
</reference>
<dbReference type="STRING" id="34508.A0A4U5MKE6"/>
<evidence type="ECO:0000256" key="3">
    <source>
        <dbReference type="ARBA" id="ARBA00022801"/>
    </source>
</evidence>
<dbReference type="PANTHER" id="PTHR11271">
    <property type="entry name" value="GUANINE DEAMINASE"/>
    <property type="match status" value="1"/>
</dbReference>
<evidence type="ECO:0000256" key="1">
    <source>
        <dbReference type="ARBA" id="ARBA00001947"/>
    </source>
</evidence>
<dbReference type="Gene3D" id="3.20.20.140">
    <property type="entry name" value="Metal-dependent hydrolases"/>
    <property type="match status" value="1"/>
</dbReference>
<evidence type="ECO:0000259" key="5">
    <source>
        <dbReference type="Pfam" id="PF01979"/>
    </source>
</evidence>
<dbReference type="Proteomes" id="UP000298663">
    <property type="component" value="Unassembled WGS sequence"/>
</dbReference>
<accession>A0A4U5MKE6</accession>
<dbReference type="InterPro" id="IPR006680">
    <property type="entry name" value="Amidohydro-rel"/>
</dbReference>
<evidence type="ECO:0000313" key="6">
    <source>
        <dbReference type="EMBL" id="TKR69874.1"/>
    </source>
</evidence>
<evidence type="ECO:0000256" key="4">
    <source>
        <dbReference type="ARBA" id="ARBA00022833"/>
    </source>
</evidence>
<dbReference type="GO" id="GO:0046872">
    <property type="term" value="F:metal ion binding"/>
    <property type="evidence" value="ECO:0007669"/>
    <property type="project" value="UniProtKB-KW"/>
</dbReference>
<dbReference type="Gene3D" id="2.30.40.10">
    <property type="entry name" value="Urease, subunit C, domain 1"/>
    <property type="match status" value="1"/>
</dbReference>
<keyword evidence="3" id="KW-0378">Hydrolase</keyword>
<evidence type="ECO:0000313" key="7">
    <source>
        <dbReference type="Proteomes" id="UP000298663"/>
    </source>
</evidence>
<dbReference type="PANTHER" id="PTHR11271:SF48">
    <property type="entry name" value="AMIDOHYDROLASE-RELATED DOMAIN-CONTAINING PROTEIN"/>
    <property type="match status" value="1"/>
</dbReference>
<proteinExistence type="predicted"/>
<keyword evidence="2" id="KW-0479">Metal-binding</keyword>
<gene>
    <name evidence="6" type="ORF">L596_021967</name>
</gene>
<dbReference type="GO" id="GO:0019239">
    <property type="term" value="F:deaminase activity"/>
    <property type="evidence" value="ECO:0007669"/>
    <property type="project" value="TreeGrafter"/>
</dbReference>
<dbReference type="OrthoDB" id="194468at2759"/>
<keyword evidence="7" id="KW-1185">Reference proteome</keyword>
<feature type="domain" description="Amidohydrolase-related" evidence="5">
    <location>
        <begin position="54"/>
        <end position="388"/>
    </location>
</feature>
<organism evidence="6 7">
    <name type="scientific">Steinernema carpocapsae</name>
    <name type="common">Entomopathogenic nematode</name>
    <dbReference type="NCBI Taxonomy" id="34508"/>
    <lineage>
        <taxon>Eukaryota</taxon>
        <taxon>Metazoa</taxon>
        <taxon>Ecdysozoa</taxon>
        <taxon>Nematoda</taxon>
        <taxon>Chromadorea</taxon>
        <taxon>Rhabditida</taxon>
        <taxon>Tylenchina</taxon>
        <taxon>Panagrolaimomorpha</taxon>
        <taxon>Strongyloidoidea</taxon>
        <taxon>Steinernematidae</taxon>
        <taxon>Steinernema</taxon>
    </lineage>
</organism>
<dbReference type="InterPro" id="IPR032466">
    <property type="entry name" value="Metal_Hydrolase"/>
</dbReference>
<comment type="caution">
    <text evidence="6">The sequence shown here is derived from an EMBL/GenBank/DDBJ whole genome shotgun (WGS) entry which is preliminary data.</text>
</comment>
<reference evidence="6 7" key="1">
    <citation type="journal article" date="2015" name="Genome Biol.">
        <title>Comparative genomics of Steinernema reveals deeply conserved gene regulatory networks.</title>
        <authorList>
            <person name="Dillman A.R."/>
            <person name="Macchietto M."/>
            <person name="Porter C.F."/>
            <person name="Rogers A."/>
            <person name="Williams B."/>
            <person name="Antoshechkin I."/>
            <person name="Lee M.M."/>
            <person name="Goodwin Z."/>
            <person name="Lu X."/>
            <person name="Lewis E.E."/>
            <person name="Goodrich-Blair H."/>
            <person name="Stock S.P."/>
            <person name="Adams B.J."/>
            <person name="Sternberg P.W."/>
            <person name="Mortazavi A."/>
        </authorList>
    </citation>
    <scope>NUCLEOTIDE SEQUENCE [LARGE SCALE GENOMIC DNA]</scope>
    <source>
        <strain evidence="6 7">ALL</strain>
    </source>
</reference>
<evidence type="ECO:0000256" key="2">
    <source>
        <dbReference type="ARBA" id="ARBA00022723"/>
    </source>
</evidence>
<keyword evidence="4" id="KW-0862">Zinc</keyword>
<protein>
    <recommendedName>
        <fullName evidence="5">Amidohydrolase-related domain-containing protein</fullName>
    </recommendedName>
</protein>
<name>A0A4U5MKE6_STECR</name>
<dbReference type="EMBL" id="AZBU02000007">
    <property type="protein sequence ID" value="TKR69874.1"/>
    <property type="molecule type" value="Genomic_DNA"/>
</dbReference>
<dbReference type="Pfam" id="PF01979">
    <property type="entry name" value="Amidohydro_1"/>
    <property type="match status" value="1"/>
</dbReference>
<dbReference type="InterPro" id="IPR051607">
    <property type="entry name" value="Metallo-dep_hydrolases"/>
</dbReference>